<organism evidence="1 2">
    <name type="scientific">Portunus trituberculatus</name>
    <name type="common">Swimming crab</name>
    <name type="synonym">Neptunus trituberculatus</name>
    <dbReference type="NCBI Taxonomy" id="210409"/>
    <lineage>
        <taxon>Eukaryota</taxon>
        <taxon>Metazoa</taxon>
        <taxon>Ecdysozoa</taxon>
        <taxon>Arthropoda</taxon>
        <taxon>Crustacea</taxon>
        <taxon>Multicrustacea</taxon>
        <taxon>Malacostraca</taxon>
        <taxon>Eumalacostraca</taxon>
        <taxon>Eucarida</taxon>
        <taxon>Decapoda</taxon>
        <taxon>Pleocyemata</taxon>
        <taxon>Brachyura</taxon>
        <taxon>Eubrachyura</taxon>
        <taxon>Portunoidea</taxon>
        <taxon>Portunidae</taxon>
        <taxon>Portuninae</taxon>
        <taxon>Portunus</taxon>
    </lineage>
</organism>
<gene>
    <name evidence="1" type="ORF">E2C01_029681</name>
</gene>
<proteinExistence type="predicted"/>
<dbReference type="AlphaFoldDB" id="A0A5B7EPZ6"/>
<protein>
    <submittedName>
        <fullName evidence="1">Uncharacterized protein</fullName>
    </submittedName>
</protein>
<comment type="caution">
    <text evidence="1">The sequence shown here is derived from an EMBL/GenBank/DDBJ whole genome shotgun (WGS) entry which is preliminary data.</text>
</comment>
<evidence type="ECO:0000313" key="2">
    <source>
        <dbReference type="Proteomes" id="UP000324222"/>
    </source>
</evidence>
<reference evidence="1 2" key="1">
    <citation type="submission" date="2019-05" db="EMBL/GenBank/DDBJ databases">
        <title>Another draft genome of Portunus trituberculatus and its Hox gene families provides insights of decapod evolution.</title>
        <authorList>
            <person name="Jeong J.-H."/>
            <person name="Song I."/>
            <person name="Kim S."/>
            <person name="Choi T."/>
            <person name="Kim D."/>
            <person name="Ryu S."/>
            <person name="Kim W."/>
        </authorList>
    </citation>
    <scope>NUCLEOTIDE SEQUENCE [LARGE SCALE GENOMIC DNA]</scope>
    <source>
        <tissue evidence="1">Muscle</tissue>
    </source>
</reference>
<accession>A0A5B7EPZ6</accession>
<evidence type="ECO:0000313" key="1">
    <source>
        <dbReference type="EMBL" id="MPC36232.1"/>
    </source>
</evidence>
<dbReference type="EMBL" id="VSRR010003455">
    <property type="protein sequence ID" value="MPC36232.1"/>
    <property type="molecule type" value="Genomic_DNA"/>
</dbReference>
<dbReference type="Proteomes" id="UP000324222">
    <property type="component" value="Unassembled WGS sequence"/>
</dbReference>
<name>A0A5B7EPZ6_PORTR</name>
<sequence length="133" mass="14740">MLRKACYHDHGEIDDLEGLCTHHHNNNNSGAFAWATQHLQLTCTVCACLVIPIALSYCIFCSAAHTSEYSHRTALRSQLFVLGITTFDLPTLLAASGVHPSRQPAVLRVRGPNQQQKQACVSYFYIVVNNITI</sequence>
<keyword evidence="2" id="KW-1185">Reference proteome</keyword>